<dbReference type="GO" id="GO:0044571">
    <property type="term" value="P:[2Fe-2S] cluster assembly"/>
    <property type="evidence" value="ECO:0007669"/>
    <property type="project" value="InterPro"/>
</dbReference>
<keyword evidence="6" id="KW-0663">Pyridoxal phosphate</keyword>
<dbReference type="PANTHER" id="PTHR11601:SF34">
    <property type="entry name" value="CYSTEINE DESULFURASE"/>
    <property type="match status" value="1"/>
</dbReference>
<dbReference type="InterPro" id="IPR015422">
    <property type="entry name" value="PyrdxlP-dep_Trfase_small"/>
</dbReference>
<dbReference type="PANTHER" id="PTHR11601">
    <property type="entry name" value="CYSTEINE DESULFURYLASE FAMILY MEMBER"/>
    <property type="match status" value="1"/>
</dbReference>
<evidence type="ECO:0000256" key="7">
    <source>
        <dbReference type="ARBA" id="ARBA00023004"/>
    </source>
</evidence>
<keyword evidence="7" id="KW-0408">Iron</keyword>
<dbReference type="Gene3D" id="3.80.10.10">
    <property type="entry name" value="Ribonuclease Inhibitor"/>
    <property type="match status" value="1"/>
</dbReference>
<gene>
    <name evidence="11" type="ORF">PPL_00995</name>
</gene>
<organism evidence="11 12">
    <name type="scientific">Heterostelium pallidum (strain ATCC 26659 / Pp 5 / PN500)</name>
    <name type="common">Cellular slime mold</name>
    <name type="synonym">Polysphondylium pallidum</name>
    <dbReference type="NCBI Taxonomy" id="670386"/>
    <lineage>
        <taxon>Eukaryota</taxon>
        <taxon>Amoebozoa</taxon>
        <taxon>Evosea</taxon>
        <taxon>Eumycetozoa</taxon>
        <taxon>Dictyostelia</taxon>
        <taxon>Acytosteliales</taxon>
        <taxon>Acytosteliaceae</taxon>
        <taxon>Heterostelium</taxon>
    </lineage>
</organism>
<dbReference type="HAMAP" id="MF_00331">
    <property type="entry name" value="Cys_desulf_IscS"/>
    <property type="match status" value="1"/>
</dbReference>
<evidence type="ECO:0000256" key="5">
    <source>
        <dbReference type="ARBA" id="ARBA00022723"/>
    </source>
</evidence>
<dbReference type="GeneID" id="31356525"/>
<dbReference type="InterPro" id="IPR010240">
    <property type="entry name" value="Cys_deSase_IscS"/>
</dbReference>
<dbReference type="EC" id="2.8.1.7" evidence="3"/>
<dbReference type="FunFam" id="3.40.640.10:FF:000003">
    <property type="entry name" value="Cysteine desulfurase IscS"/>
    <property type="match status" value="1"/>
</dbReference>
<dbReference type="STRING" id="670386.D3AXT8"/>
<keyword evidence="12" id="KW-1185">Reference proteome</keyword>
<evidence type="ECO:0000256" key="6">
    <source>
        <dbReference type="ARBA" id="ARBA00022898"/>
    </source>
</evidence>
<evidence type="ECO:0000256" key="1">
    <source>
        <dbReference type="ARBA" id="ARBA00001933"/>
    </source>
</evidence>
<dbReference type="RefSeq" id="XP_020437871.1">
    <property type="nucleotide sequence ID" value="XM_020572013.1"/>
</dbReference>
<dbReference type="Proteomes" id="UP000001396">
    <property type="component" value="Unassembled WGS sequence"/>
</dbReference>
<dbReference type="InterPro" id="IPR032675">
    <property type="entry name" value="LRR_dom_sf"/>
</dbReference>
<dbReference type="InterPro" id="IPR000192">
    <property type="entry name" value="Aminotrans_V_dom"/>
</dbReference>
<dbReference type="InterPro" id="IPR015424">
    <property type="entry name" value="PyrdxlP-dep_Trfase"/>
</dbReference>
<evidence type="ECO:0000259" key="10">
    <source>
        <dbReference type="Pfam" id="PF00266"/>
    </source>
</evidence>
<accession>D3AXT8</accession>
<dbReference type="InParanoid" id="D3AXT8"/>
<dbReference type="EMBL" id="ADBJ01000004">
    <property type="protein sequence ID" value="EFA85765.1"/>
    <property type="molecule type" value="Genomic_DNA"/>
</dbReference>
<dbReference type="Gene3D" id="3.40.640.10">
    <property type="entry name" value="Type I PLP-dependent aspartate aminotransferase-like (Major domain)"/>
    <property type="match status" value="1"/>
</dbReference>
<dbReference type="GO" id="GO:1990221">
    <property type="term" value="C:L-cysteine desulfurase complex"/>
    <property type="evidence" value="ECO:0007669"/>
    <property type="project" value="UniProtKB-ARBA"/>
</dbReference>
<dbReference type="NCBIfam" id="TIGR02006">
    <property type="entry name" value="IscS"/>
    <property type="match status" value="1"/>
</dbReference>
<dbReference type="Pfam" id="PF00266">
    <property type="entry name" value="Aminotran_5"/>
    <property type="match status" value="1"/>
</dbReference>
<sequence>MNSLVKNTLRFTTTGGSYRTAASTSFSVNNVVRSNLNQNCLNRSYATISTPNTSKDSLQPIYLDNQATTPVDPRVLDVMLSLYTENYGNPHSKTHDYGWKSSDYVENARQQVASLIGSDPKEVIFTSGATESNNIALKGVARFYKEKKNHIITTVTEHKCVLDSCRHLEQEGFKVTYLPVLSNGLIDLAQLEAAITPQTVLISVMAVNNEIGVIQPLKEIGKLCRSKGIFFHTDAAQAVGKIPIDVNEMNIDLMSISGHKVYGPKGIGALYLRRRPRVRIEAIQSGGGQERGIRSGTVPATLVTGFGAACAISQNEMQRDAVWIKFLYDRLLKGIQESIPHVKINGDTEHRYYGNLNISFSYVEGESLLMAIKDIACSSGSACTSASLEPSYVLRSLGLEEDMAHSSIRFGIGRFTTVAEIDFTIELLKKHVQRLRDMSPLWEMVQEGIDLKTINWNQVMIREHHESIVLASKKIITLAVGSLVIKNKNNYYQKYLCCPVKPYDVNKFINYALVCKDWFDIISKSMSSKYLIDLYNSEYESLSNFLNHSIGLLSKPKSICPINNIKDLYILDNFDNPYTKIPHVSIFISKFDHLERLNINTTNMGSIKEIIEIKPTIKIHLYLNSMNYGVDLEYIDYSVLEHVTMNIDHNFKVIGIYGELDFDFDSVRVCRVNTLYFEHNQDHSSHYVLHIPYTELFEIESLTSIEICSNDYVDIKDLKLFLNDRVESMKCATVLGLFGHDVNNELDECRCVYHEEVYFKEEEYEYQENEYDQYYIQNLISNNNQTSEWMEFCQRLANNKTLKNLSLSNFCVIHKITDLSIFILVSDNFVQSLSINTTISKLEISCDILDESFYSMLASNKNTTITKLKLFDLDCKHLLWTAIMLKSNKHITKLSIESFIHDFNYHPSEILKETLKDFILTLDSSSHQLVCSTIRLSKMCYTEDESYYFLKSILTRTQPNVQLCQVFDEQNINWSSVAIKVY</sequence>
<dbReference type="FunFam" id="3.90.1150.10:FF:000002">
    <property type="entry name" value="Cysteine desulfurase IscS"/>
    <property type="match status" value="1"/>
</dbReference>
<dbReference type="SUPFAM" id="SSF52047">
    <property type="entry name" value="RNI-like"/>
    <property type="match status" value="1"/>
</dbReference>
<dbReference type="NCBIfam" id="NF010611">
    <property type="entry name" value="PRK14012.1"/>
    <property type="match status" value="1"/>
</dbReference>
<dbReference type="GO" id="GO:0005634">
    <property type="term" value="C:nucleus"/>
    <property type="evidence" value="ECO:0007669"/>
    <property type="project" value="TreeGrafter"/>
</dbReference>
<dbReference type="Gene3D" id="3.90.1150.10">
    <property type="entry name" value="Aspartate Aminotransferase, domain 1"/>
    <property type="match status" value="1"/>
</dbReference>
<dbReference type="GO" id="GO:0031071">
    <property type="term" value="F:cysteine desulfurase activity"/>
    <property type="evidence" value="ECO:0007669"/>
    <property type="project" value="UniProtKB-EC"/>
</dbReference>
<protein>
    <recommendedName>
        <fullName evidence="3">cysteine desulfurase</fullName>
        <ecNumber evidence="3">2.8.1.7</ecNumber>
    </recommendedName>
</protein>
<dbReference type="AlphaFoldDB" id="D3AXT8"/>
<keyword evidence="4" id="KW-0808">Transferase</keyword>
<dbReference type="GO" id="GO:0030170">
    <property type="term" value="F:pyridoxal phosphate binding"/>
    <property type="evidence" value="ECO:0007669"/>
    <property type="project" value="InterPro"/>
</dbReference>
<evidence type="ECO:0000256" key="8">
    <source>
        <dbReference type="ARBA" id="ARBA00023014"/>
    </source>
</evidence>
<proteinExistence type="inferred from homology"/>
<evidence type="ECO:0000256" key="4">
    <source>
        <dbReference type="ARBA" id="ARBA00022679"/>
    </source>
</evidence>
<comment type="cofactor">
    <cofactor evidence="1 9">
        <name>pyridoxal 5'-phosphate</name>
        <dbReference type="ChEBI" id="CHEBI:597326"/>
    </cofactor>
</comment>
<evidence type="ECO:0000256" key="9">
    <source>
        <dbReference type="RuleBase" id="RU004504"/>
    </source>
</evidence>
<evidence type="ECO:0000313" key="12">
    <source>
        <dbReference type="Proteomes" id="UP000001396"/>
    </source>
</evidence>
<dbReference type="GO" id="GO:0046872">
    <property type="term" value="F:metal ion binding"/>
    <property type="evidence" value="ECO:0007669"/>
    <property type="project" value="UniProtKB-KW"/>
</dbReference>
<dbReference type="GO" id="GO:0051536">
    <property type="term" value="F:iron-sulfur cluster binding"/>
    <property type="evidence" value="ECO:0007669"/>
    <property type="project" value="UniProtKB-KW"/>
</dbReference>
<dbReference type="FunCoup" id="D3AXT8">
    <property type="interactions" value="6"/>
</dbReference>
<evidence type="ECO:0000256" key="2">
    <source>
        <dbReference type="ARBA" id="ARBA00006490"/>
    </source>
</evidence>
<keyword evidence="5" id="KW-0479">Metal-binding</keyword>
<feature type="domain" description="Aminotransferase class V" evidence="10">
    <location>
        <begin position="61"/>
        <end position="422"/>
    </location>
</feature>
<evidence type="ECO:0000256" key="3">
    <source>
        <dbReference type="ARBA" id="ARBA00012239"/>
    </source>
</evidence>
<dbReference type="SUPFAM" id="SSF53383">
    <property type="entry name" value="PLP-dependent transferases"/>
    <property type="match status" value="1"/>
</dbReference>
<dbReference type="GO" id="GO:0005739">
    <property type="term" value="C:mitochondrion"/>
    <property type="evidence" value="ECO:0007669"/>
    <property type="project" value="TreeGrafter"/>
</dbReference>
<evidence type="ECO:0000313" key="11">
    <source>
        <dbReference type="EMBL" id="EFA85765.1"/>
    </source>
</evidence>
<dbReference type="InterPro" id="IPR015421">
    <property type="entry name" value="PyrdxlP-dep_Trfase_major"/>
</dbReference>
<name>D3AXT8_HETP5</name>
<reference evidence="11 12" key="1">
    <citation type="journal article" date="2011" name="Genome Res.">
        <title>Phylogeny-wide analysis of social amoeba genomes highlights ancient origins for complex intercellular communication.</title>
        <authorList>
            <person name="Heidel A.J."/>
            <person name="Lawal H.M."/>
            <person name="Felder M."/>
            <person name="Schilde C."/>
            <person name="Helps N.R."/>
            <person name="Tunggal B."/>
            <person name="Rivero F."/>
            <person name="John U."/>
            <person name="Schleicher M."/>
            <person name="Eichinger L."/>
            <person name="Platzer M."/>
            <person name="Noegel A.A."/>
            <person name="Schaap P."/>
            <person name="Gloeckner G."/>
        </authorList>
    </citation>
    <scope>NUCLEOTIDE SEQUENCE [LARGE SCALE GENOMIC DNA]</scope>
    <source>
        <strain evidence="12">ATCC 26659 / Pp 5 / PN500</strain>
    </source>
</reference>
<keyword evidence="8" id="KW-0411">Iron-sulfur</keyword>
<dbReference type="PROSITE" id="PS00595">
    <property type="entry name" value="AA_TRANSFER_CLASS_5"/>
    <property type="match status" value="1"/>
</dbReference>
<comment type="similarity">
    <text evidence="2">Belongs to the class-V pyridoxal-phosphate-dependent aminotransferase family. NifS/IscS subfamily.</text>
</comment>
<comment type="caution">
    <text evidence="11">The sequence shown here is derived from an EMBL/GenBank/DDBJ whole genome shotgun (WGS) entry which is preliminary data.</text>
</comment>
<dbReference type="InterPro" id="IPR020578">
    <property type="entry name" value="Aminotrans_V_PyrdxlP_BS"/>
</dbReference>